<dbReference type="HAMAP" id="MF_01105">
    <property type="entry name" value="N_acetyl_glu_synth"/>
    <property type="match status" value="1"/>
</dbReference>
<dbReference type="UniPathway" id="UPA00068">
    <property type="reaction ID" value="UER00106"/>
</dbReference>
<dbReference type="PANTHER" id="PTHR30602:SF12">
    <property type="entry name" value="AMINO-ACID ACETYLTRANSFERASE NAGS1, CHLOROPLASTIC-RELATED"/>
    <property type="match status" value="1"/>
</dbReference>
<dbReference type="InterPro" id="IPR001048">
    <property type="entry name" value="Asp/Glu/Uridylate_kinase"/>
</dbReference>
<dbReference type="CDD" id="cd04301">
    <property type="entry name" value="NAT_SF"/>
    <property type="match status" value="1"/>
</dbReference>
<dbReference type="EMBL" id="VHSG01000014">
    <property type="protein sequence ID" value="TQV77640.1"/>
    <property type="molecule type" value="Genomic_DNA"/>
</dbReference>
<evidence type="ECO:0000259" key="9">
    <source>
        <dbReference type="PROSITE" id="PS51186"/>
    </source>
</evidence>
<dbReference type="Gene3D" id="3.40.1160.10">
    <property type="entry name" value="Acetylglutamate kinase-like"/>
    <property type="match status" value="1"/>
</dbReference>
<dbReference type="OrthoDB" id="9802238at2"/>
<evidence type="ECO:0000256" key="5">
    <source>
        <dbReference type="ARBA" id="ARBA00022679"/>
    </source>
</evidence>
<comment type="miscellaneous">
    <text evidence="8">In bacteria which possess the bifunctional enzyme ornithine acetyltransferase/N-acetylglutamate synthase (ArgJ), ArgA fulfills an anaplerotic role.</text>
</comment>
<organism evidence="10 11">
    <name type="scientific">Exilibacterium tricleocarpae</name>
    <dbReference type="NCBI Taxonomy" id="2591008"/>
    <lineage>
        <taxon>Bacteria</taxon>
        <taxon>Pseudomonadati</taxon>
        <taxon>Pseudomonadota</taxon>
        <taxon>Gammaproteobacteria</taxon>
        <taxon>Cellvibrionales</taxon>
        <taxon>Cellvibrionaceae</taxon>
        <taxon>Exilibacterium</taxon>
    </lineage>
</organism>
<gene>
    <name evidence="8" type="primary">argA</name>
    <name evidence="10" type="ORF">FKG94_14950</name>
</gene>
<dbReference type="SUPFAM" id="SSF53633">
    <property type="entry name" value="Carbamate kinase-like"/>
    <property type="match status" value="1"/>
</dbReference>
<dbReference type="InterPro" id="IPR016181">
    <property type="entry name" value="Acyl_CoA_acyltransferase"/>
</dbReference>
<evidence type="ECO:0000256" key="1">
    <source>
        <dbReference type="ARBA" id="ARBA00004925"/>
    </source>
</evidence>
<evidence type="ECO:0000313" key="11">
    <source>
        <dbReference type="Proteomes" id="UP000319732"/>
    </source>
</evidence>
<dbReference type="NCBIfam" id="TIGR01890">
    <property type="entry name" value="N-Ac-Glu-synth"/>
    <property type="match status" value="1"/>
</dbReference>
<evidence type="ECO:0000256" key="8">
    <source>
        <dbReference type="HAMAP-Rule" id="MF_01105"/>
    </source>
</evidence>
<keyword evidence="6 8" id="KW-0012">Acyltransferase</keyword>
<dbReference type="InterPro" id="IPR000182">
    <property type="entry name" value="GNAT_dom"/>
</dbReference>
<dbReference type="GO" id="GO:0004042">
    <property type="term" value="F:L-glutamate N-acetyltransferase activity"/>
    <property type="evidence" value="ECO:0007669"/>
    <property type="project" value="UniProtKB-UniRule"/>
</dbReference>
<feature type="domain" description="N-acetyltransferase" evidence="9">
    <location>
        <begin position="303"/>
        <end position="442"/>
    </location>
</feature>
<dbReference type="GO" id="GO:0005737">
    <property type="term" value="C:cytoplasm"/>
    <property type="evidence" value="ECO:0007669"/>
    <property type="project" value="UniProtKB-SubCell"/>
</dbReference>
<evidence type="ECO:0000256" key="3">
    <source>
        <dbReference type="ARBA" id="ARBA00022571"/>
    </source>
</evidence>
<sequence length="452" mass="49783">MDHQPPPAKPDEQTDANQAYVDWFRQSSPYINTHRGKTFVLMLPGAALEHRNFDNIVHDITLLTSLGVRLVLVHGTRPQIDARLRAAGTESSFHNNLRITDQRSMTHVAEAAGATRTAIEAALSTGLPNSPMHGAYIRVVSGNFITAKPLGVRDGIDLQHTGQVRRIDSDAVHRALAGNAVVLLSPLGYSPTGEVFNLACTDVATEVAVALGADKLIAFNAGGGIRDRRQKLVRELNLRQCADLLAANAGNADAYEVLHACRQACSRGVTRAQIISYSEDGALIKELFTRDGRGTMVYRDSYEVVRRARIDDVGGIIELISPLEEQGILVRRSRELLETEVDHFTVMEKDGMIVACAALYPYPEKFTGELACVVTHSDYRNGGRAAKLLTHIERQARRLKLRTLFTLTTQTAHWFVEQGFAAGGVDDLPDSRQSLYNYQRNSKIFVRSLVST</sequence>
<name>A0A545TK80_9GAMM</name>
<dbReference type="InterPro" id="IPR036393">
    <property type="entry name" value="AceGlu_kinase-like_sf"/>
</dbReference>
<dbReference type="InterPro" id="IPR010167">
    <property type="entry name" value="NH2A_AcTrfase"/>
</dbReference>
<comment type="similarity">
    <text evidence="2 8">Belongs to the acetyltransferase family. ArgA subfamily.</text>
</comment>
<dbReference type="SUPFAM" id="SSF55729">
    <property type="entry name" value="Acyl-CoA N-acyltransferases (Nat)"/>
    <property type="match status" value="1"/>
</dbReference>
<reference evidence="10 11" key="1">
    <citation type="submission" date="2019-06" db="EMBL/GenBank/DDBJ databases">
        <title>Whole genome sequence for Cellvibrionaceae sp. R142.</title>
        <authorList>
            <person name="Wang G."/>
        </authorList>
    </citation>
    <scope>NUCLEOTIDE SEQUENCE [LARGE SCALE GENOMIC DNA]</scope>
    <source>
        <strain evidence="10 11">R142</strain>
    </source>
</reference>
<dbReference type="NCBIfam" id="NF003641">
    <property type="entry name" value="PRK05279.1"/>
    <property type="match status" value="1"/>
</dbReference>
<comment type="catalytic activity">
    <reaction evidence="7 8">
        <text>L-glutamate + acetyl-CoA = N-acetyl-L-glutamate + CoA + H(+)</text>
        <dbReference type="Rhea" id="RHEA:24292"/>
        <dbReference type="ChEBI" id="CHEBI:15378"/>
        <dbReference type="ChEBI" id="CHEBI:29985"/>
        <dbReference type="ChEBI" id="CHEBI:44337"/>
        <dbReference type="ChEBI" id="CHEBI:57287"/>
        <dbReference type="ChEBI" id="CHEBI:57288"/>
        <dbReference type="EC" id="2.3.1.1"/>
    </reaction>
</comment>
<dbReference type="CDD" id="cd04237">
    <property type="entry name" value="AAK_NAGS-ABP"/>
    <property type="match status" value="1"/>
</dbReference>
<keyword evidence="4 8" id="KW-0028">Amino-acid biosynthesis</keyword>
<accession>A0A545TK80</accession>
<dbReference type="Pfam" id="PF00696">
    <property type="entry name" value="AA_kinase"/>
    <property type="match status" value="1"/>
</dbReference>
<dbReference type="Gene3D" id="3.40.630.30">
    <property type="match status" value="1"/>
</dbReference>
<protein>
    <recommendedName>
        <fullName evidence="8">Amino-acid acetyltransferase</fullName>
        <ecNumber evidence="8">2.3.1.1</ecNumber>
    </recommendedName>
    <alternativeName>
        <fullName evidence="8">N-acetylglutamate synthase</fullName>
        <shortName evidence="8">AGS</shortName>
        <shortName evidence="8">NAGS</shortName>
    </alternativeName>
</protein>
<proteinExistence type="inferred from homology"/>
<dbReference type="PANTHER" id="PTHR30602">
    <property type="entry name" value="AMINO-ACID ACETYLTRANSFERASE"/>
    <property type="match status" value="1"/>
</dbReference>
<dbReference type="Proteomes" id="UP000319732">
    <property type="component" value="Unassembled WGS sequence"/>
</dbReference>
<evidence type="ECO:0000313" key="10">
    <source>
        <dbReference type="EMBL" id="TQV77640.1"/>
    </source>
</evidence>
<keyword evidence="11" id="KW-1185">Reference proteome</keyword>
<evidence type="ECO:0000256" key="6">
    <source>
        <dbReference type="ARBA" id="ARBA00023315"/>
    </source>
</evidence>
<dbReference type="PIRSF" id="PIRSF000423">
    <property type="entry name" value="ArgA"/>
    <property type="match status" value="1"/>
</dbReference>
<evidence type="ECO:0000256" key="7">
    <source>
        <dbReference type="ARBA" id="ARBA00048372"/>
    </source>
</evidence>
<keyword evidence="3 8" id="KW-0055">Arginine biosynthesis</keyword>
<dbReference type="PROSITE" id="PS51186">
    <property type="entry name" value="GNAT"/>
    <property type="match status" value="1"/>
</dbReference>
<dbReference type="AlphaFoldDB" id="A0A545TK80"/>
<dbReference type="InterPro" id="IPR033719">
    <property type="entry name" value="NAGS_kin"/>
</dbReference>
<comment type="caution">
    <text evidence="10">The sequence shown here is derived from an EMBL/GenBank/DDBJ whole genome shotgun (WGS) entry which is preliminary data.</text>
</comment>
<dbReference type="RefSeq" id="WP_142905123.1">
    <property type="nucleotide sequence ID" value="NZ_ML660095.1"/>
</dbReference>
<dbReference type="Pfam" id="PF00583">
    <property type="entry name" value="Acetyltransf_1"/>
    <property type="match status" value="1"/>
</dbReference>
<comment type="subcellular location">
    <subcellularLocation>
        <location evidence="8">Cytoplasm</location>
    </subcellularLocation>
</comment>
<comment type="pathway">
    <text evidence="1 8">Amino-acid biosynthesis; L-arginine biosynthesis; N(2)-acetyl-L-ornithine from L-glutamate: step 1/4.</text>
</comment>
<evidence type="ECO:0000256" key="2">
    <source>
        <dbReference type="ARBA" id="ARBA00009145"/>
    </source>
</evidence>
<dbReference type="GO" id="GO:0006526">
    <property type="term" value="P:L-arginine biosynthetic process"/>
    <property type="evidence" value="ECO:0007669"/>
    <property type="project" value="UniProtKB-UniRule"/>
</dbReference>
<evidence type="ECO:0000256" key="4">
    <source>
        <dbReference type="ARBA" id="ARBA00022605"/>
    </source>
</evidence>
<keyword evidence="8" id="KW-0963">Cytoplasm</keyword>
<dbReference type="EC" id="2.3.1.1" evidence="8"/>
<keyword evidence="5 8" id="KW-0808">Transferase</keyword>